<evidence type="ECO:0000313" key="2">
    <source>
        <dbReference type="EMBL" id="KAK9959957.1"/>
    </source>
</evidence>
<proteinExistence type="predicted"/>
<organism evidence="2 3">
    <name type="scientific">Culter alburnus</name>
    <name type="common">Topmouth culter</name>
    <dbReference type="NCBI Taxonomy" id="194366"/>
    <lineage>
        <taxon>Eukaryota</taxon>
        <taxon>Metazoa</taxon>
        <taxon>Chordata</taxon>
        <taxon>Craniata</taxon>
        <taxon>Vertebrata</taxon>
        <taxon>Euteleostomi</taxon>
        <taxon>Actinopterygii</taxon>
        <taxon>Neopterygii</taxon>
        <taxon>Teleostei</taxon>
        <taxon>Ostariophysi</taxon>
        <taxon>Cypriniformes</taxon>
        <taxon>Xenocyprididae</taxon>
        <taxon>Xenocypridinae</taxon>
        <taxon>Culter</taxon>
    </lineage>
</organism>
<name>A0AAW1ZER9_CULAL</name>
<accession>A0AAW1ZER9</accession>
<keyword evidence="3" id="KW-1185">Reference proteome</keyword>
<protein>
    <submittedName>
        <fullName evidence="2">Uncharacterized protein</fullName>
    </submittedName>
</protein>
<feature type="non-terminal residue" evidence="2">
    <location>
        <position position="72"/>
    </location>
</feature>
<dbReference type="Proteomes" id="UP001479290">
    <property type="component" value="Unassembled WGS sequence"/>
</dbReference>
<gene>
    <name evidence="2" type="ORF">ABG768_010042</name>
</gene>
<dbReference type="EMBL" id="JAWDJR010000017">
    <property type="protein sequence ID" value="KAK9959957.1"/>
    <property type="molecule type" value="Genomic_DNA"/>
</dbReference>
<reference evidence="2 3" key="1">
    <citation type="submission" date="2024-05" db="EMBL/GenBank/DDBJ databases">
        <title>A high-quality chromosomal-level genome assembly of Topmouth culter (Culter alburnus).</title>
        <authorList>
            <person name="Zhao H."/>
        </authorList>
    </citation>
    <scope>NUCLEOTIDE SEQUENCE [LARGE SCALE GENOMIC DNA]</scope>
    <source>
        <strain evidence="2">CATC2023</strain>
        <tissue evidence="2">Muscle</tissue>
    </source>
</reference>
<dbReference type="AlphaFoldDB" id="A0AAW1ZER9"/>
<feature type="region of interest" description="Disordered" evidence="1">
    <location>
        <begin position="1"/>
        <end position="20"/>
    </location>
</feature>
<comment type="caution">
    <text evidence="2">The sequence shown here is derived from an EMBL/GenBank/DDBJ whole genome shotgun (WGS) entry which is preliminary data.</text>
</comment>
<evidence type="ECO:0000313" key="3">
    <source>
        <dbReference type="Proteomes" id="UP001479290"/>
    </source>
</evidence>
<evidence type="ECO:0000256" key="1">
    <source>
        <dbReference type="SAM" id="MobiDB-lite"/>
    </source>
</evidence>
<feature type="compositionally biased region" description="Basic and acidic residues" evidence="1">
    <location>
        <begin position="1"/>
        <end position="18"/>
    </location>
</feature>
<sequence>MCRTEEKNKGGENVREGETPVLHTAHIPQMCCPENSEAYWAAQRQQCALNTHTYALSRPGVIAPLGGFSAVA</sequence>